<feature type="non-terminal residue" evidence="1">
    <location>
        <position position="1"/>
    </location>
</feature>
<accession>A0A8D9DJG0</accession>
<proteinExistence type="predicted"/>
<protein>
    <submittedName>
        <fullName evidence="1">Uncharacterized protein</fullName>
    </submittedName>
</protein>
<dbReference type="EMBL" id="LS974621">
    <property type="protein sequence ID" value="CAG7875463.1"/>
    <property type="molecule type" value="Genomic_DNA"/>
</dbReference>
<organism evidence="1 2">
    <name type="scientific">Brassica campestris</name>
    <name type="common">Field mustard</name>
    <dbReference type="NCBI Taxonomy" id="3711"/>
    <lineage>
        <taxon>Eukaryota</taxon>
        <taxon>Viridiplantae</taxon>
        <taxon>Streptophyta</taxon>
        <taxon>Embryophyta</taxon>
        <taxon>Tracheophyta</taxon>
        <taxon>Spermatophyta</taxon>
        <taxon>Magnoliopsida</taxon>
        <taxon>eudicotyledons</taxon>
        <taxon>Gunneridae</taxon>
        <taxon>Pentapetalae</taxon>
        <taxon>rosids</taxon>
        <taxon>malvids</taxon>
        <taxon>Brassicales</taxon>
        <taxon>Brassicaceae</taxon>
        <taxon>Brassiceae</taxon>
        <taxon>Brassica</taxon>
    </lineage>
</organism>
<evidence type="ECO:0000313" key="2">
    <source>
        <dbReference type="Proteomes" id="UP000694005"/>
    </source>
</evidence>
<dbReference type="Gramene" id="A05p19840.2_BraZ1">
    <property type="protein sequence ID" value="A05p19840.2_BraZ1.CDS.1"/>
    <property type="gene ID" value="A05g19840.2_BraZ1"/>
</dbReference>
<name>A0A8D9DJG0_BRACM</name>
<sequence length="33" mass="3785">FLFSVTECKGIGYSVEDVFFGLLGLDFWVYVSF</sequence>
<dbReference type="AlphaFoldDB" id="A0A8D9DJG0"/>
<dbReference type="Proteomes" id="UP000694005">
    <property type="component" value="Chromosome A05"/>
</dbReference>
<reference evidence="1 2" key="1">
    <citation type="submission" date="2021-07" db="EMBL/GenBank/DDBJ databases">
        <authorList>
            <consortium name="Genoscope - CEA"/>
            <person name="William W."/>
        </authorList>
    </citation>
    <scope>NUCLEOTIDE SEQUENCE [LARGE SCALE GENOMIC DNA]</scope>
</reference>
<gene>
    <name evidence="1" type="ORF">BRAPAZ1V2_A05P19840.2</name>
</gene>
<evidence type="ECO:0000313" key="1">
    <source>
        <dbReference type="EMBL" id="CAG7875463.1"/>
    </source>
</evidence>